<feature type="domain" description="GP-PDE" evidence="1">
    <location>
        <begin position="4"/>
        <end position="241"/>
    </location>
</feature>
<evidence type="ECO:0000259" key="1">
    <source>
        <dbReference type="PROSITE" id="PS51704"/>
    </source>
</evidence>
<evidence type="ECO:0000313" key="2">
    <source>
        <dbReference type="EMBL" id="MBV7275365.1"/>
    </source>
</evidence>
<dbReference type="Pfam" id="PF03009">
    <property type="entry name" value="GDPD"/>
    <property type="match status" value="1"/>
</dbReference>
<accession>A0A949U0Z7</accession>
<dbReference type="AlphaFoldDB" id="A0A949U0Z7"/>
<sequence length="244" mass="28359">MKRSLNIAHRGFSGRYPENTMLAFRKAVEAGCDGIETDLHMTKDGVIVICHDETIERTTNGRGFIYDYSYEELCKFDAGIKFDEEFRGEKIPSIDEFLEYVKDKNLLINLELKNDVIHYEKLEKKVIEKIYEFKLKKNVIISSFNHYSMVRVKEYDDKIKTGLLCLATLYNVHDYVKTVGADAVHPFFLSMMDKKVVECIKKNEIRINAYTVNEEKDMKKLIDLGIDGIITNYPDKLKKILTSL</sequence>
<dbReference type="InterPro" id="IPR030395">
    <property type="entry name" value="GP_PDE_dom"/>
</dbReference>
<dbReference type="PROSITE" id="PS51704">
    <property type="entry name" value="GP_PDE"/>
    <property type="match status" value="1"/>
</dbReference>
<dbReference type="RefSeq" id="WP_218322417.1">
    <property type="nucleotide sequence ID" value="NZ_JAEEGC010000121.1"/>
</dbReference>
<comment type="caution">
    <text evidence="2">The sequence shown here is derived from an EMBL/GenBank/DDBJ whole genome shotgun (WGS) entry which is preliminary data.</text>
</comment>
<dbReference type="Proteomes" id="UP000694308">
    <property type="component" value="Unassembled WGS sequence"/>
</dbReference>
<organism evidence="2 3">
    <name type="scientific">Clostridium thailandense</name>
    <dbReference type="NCBI Taxonomy" id="2794346"/>
    <lineage>
        <taxon>Bacteria</taxon>
        <taxon>Bacillati</taxon>
        <taxon>Bacillota</taxon>
        <taxon>Clostridia</taxon>
        <taxon>Eubacteriales</taxon>
        <taxon>Clostridiaceae</taxon>
        <taxon>Clostridium</taxon>
    </lineage>
</organism>
<proteinExistence type="predicted"/>
<reference evidence="2" key="1">
    <citation type="submission" date="2020-12" db="EMBL/GenBank/DDBJ databases">
        <title>Clostridium thailandense sp. nov., a novel acetogenic bacterium isolated from peat land soil in Thailand.</title>
        <authorList>
            <person name="Chaikitkaew S."/>
            <person name="Birkeland N.K."/>
        </authorList>
    </citation>
    <scope>NUCLEOTIDE SEQUENCE</scope>
    <source>
        <strain evidence="2">PL3</strain>
    </source>
</reference>
<name>A0A949U0Z7_9CLOT</name>
<gene>
    <name evidence="2" type="ORF">I6U48_20910</name>
</gene>
<protein>
    <submittedName>
        <fullName evidence="2">Glycerophosphodiester phosphodiesterase</fullName>
    </submittedName>
</protein>
<dbReference type="GO" id="GO:0008081">
    <property type="term" value="F:phosphoric diester hydrolase activity"/>
    <property type="evidence" value="ECO:0007669"/>
    <property type="project" value="InterPro"/>
</dbReference>
<evidence type="ECO:0000313" key="3">
    <source>
        <dbReference type="Proteomes" id="UP000694308"/>
    </source>
</evidence>
<dbReference type="PANTHER" id="PTHR46211">
    <property type="entry name" value="GLYCEROPHOSPHORYL DIESTER PHOSPHODIESTERASE"/>
    <property type="match status" value="1"/>
</dbReference>
<dbReference type="EMBL" id="JAEEGC010000121">
    <property type="protein sequence ID" value="MBV7275365.1"/>
    <property type="molecule type" value="Genomic_DNA"/>
</dbReference>
<dbReference type="CDD" id="cd08563">
    <property type="entry name" value="GDPD_TtGDE_like"/>
    <property type="match status" value="1"/>
</dbReference>
<dbReference type="PANTHER" id="PTHR46211:SF1">
    <property type="entry name" value="GLYCEROPHOSPHODIESTER PHOSPHODIESTERASE, CYTOPLASMIC"/>
    <property type="match status" value="1"/>
</dbReference>
<keyword evidence="3" id="KW-1185">Reference proteome</keyword>
<dbReference type="GO" id="GO:0006629">
    <property type="term" value="P:lipid metabolic process"/>
    <property type="evidence" value="ECO:0007669"/>
    <property type="project" value="InterPro"/>
</dbReference>